<evidence type="ECO:0000313" key="6">
    <source>
        <dbReference type="EMBL" id="TCZ81297.1"/>
    </source>
</evidence>
<dbReference type="OrthoDB" id="9802127at2"/>
<sequence length="350" mass="38855">MLAIRNRKQSISSVVRYKLIISLLLIFGITACGSNSTDSPKSVELIHVSFDATRELFDDMNKVFADEWLAKTGEEVLIRQSHGGSGKQARTVNDGLQADVVSLALSYDMDRVKSAGLIDPNWRTRMSSGPSPFTSTIVFLVREGNPKQIHDWNDLVKPGVSVITPNPKTSGGARWNYMGAWGYALQAFDQNEDKAKEFVTALYKNVPILGSGARDSMTTFLEQDIGDVLIAWESEALFATNEPGRHVEIVTPSISVSADPVMSVVDQVVDHKGTRAAAEAYMKFMYTEEGQTIAAQHYFRPQMQSVADKYADQFPKIKLFSLDDPAYGGWDKVQKKHFADGGIFDEIYQH</sequence>
<organism evidence="6 7">
    <name type="scientific">Paenibacillus albiflavus</name>
    <dbReference type="NCBI Taxonomy" id="2545760"/>
    <lineage>
        <taxon>Bacteria</taxon>
        <taxon>Bacillati</taxon>
        <taxon>Bacillota</taxon>
        <taxon>Bacilli</taxon>
        <taxon>Bacillales</taxon>
        <taxon>Paenibacillaceae</taxon>
        <taxon>Paenibacillus</taxon>
    </lineage>
</organism>
<dbReference type="AlphaFoldDB" id="A0A4R4EN39"/>
<keyword evidence="4" id="KW-0732">Signal</keyword>
<dbReference type="GO" id="GO:1901681">
    <property type="term" value="F:sulfur compound binding"/>
    <property type="evidence" value="ECO:0007669"/>
    <property type="project" value="InterPro"/>
</dbReference>
<dbReference type="SUPFAM" id="SSF53850">
    <property type="entry name" value="Periplasmic binding protein-like II"/>
    <property type="match status" value="1"/>
</dbReference>
<evidence type="ECO:0000256" key="3">
    <source>
        <dbReference type="ARBA" id="ARBA00022448"/>
    </source>
</evidence>
<dbReference type="PANTHER" id="PTHR30368:SF2">
    <property type="entry name" value="SULFATE-BINDING PROTEIN"/>
    <property type="match status" value="1"/>
</dbReference>
<evidence type="ECO:0000256" key="1">
    <source>
        <dbReference type="ARBA" id="ARBA00004418"/>
    </source>
</evidence>
<dbReference type="Proteomes" id="UP000295418">
    <property type="component" value="Unassembled WGS sequence"/>
</dbReference>
<evidence type="ECO:0000256" key="2">
    <source>
        <dbReference type="ARBA" id="ARBA00006099"/>
    </source>
</evidence>
<dbReference type="Pfam" id="PF13531">
    <property type="entry name" value="SBP_bac_11"/>
    <property type="match status" value="1"/>
</dbReference>
<accession>A0A4R4EN39</accession>
<dbReference type="GO" id="GO:0042597">
    <property type="term" value="C:periplasmic space"/>
    <property type="evidence" value="ECO:0007669"/>
    <property type="project" value="UniProtKB-SubCell"/>
</dbReference>
<dbReference type="InterPro" id="IPR034408">
    <property type="entry name" value="Sulphate/thiosulphate_BS"/>
</dbReference>
<dbReference type="PANTHER" id="PTHR30368">
    <property type="entry name" value="SULFATE-BINDING PROTEIN"/>
    <property type="match status" value="1"/>
</dbReference>
<evidence type="ECO:0000256" key="5">
    <source>
        <dbReference type="ARBA" id="ARBA00022764"/>
    </source>
</evidence>
<dbReference type="GO" id="GO:0140104">
    <property type="term" value="F:molecular carrier activity"/>
    <property type="evidence" value="ECO:0007669"/>
    <property type="project" value="InterPro"/>
</dbReference>
<keyword evidence="5" id="KW-0574">Periplasm</keyword>
<evidence type="ECO:0000256" key="4">
    <source>
        <dbReference type="ARBA" id="ARBA00022729"/>
    </source>
</evidence>
<dbReference type="CDD" id="cd01005">
    <property type="entry name" value="PBP2_CysP"/>
    <property type="match status" value="1"/>
</dbReference>
<evidence type="ECO:0000313" key="7">
    <source>
        <dbReference type="Proteomes" id="UP000295418"/>
    </source>
</evidence>
<comment type="subcellular location">
    <subcellularLocation>
        <location evidence="1">Periplasm</location>
    </subcellularLocation>
</comment>
<name>A0A4R4EN39_9BACL</name>
<gene>
    <name evidence="6" type="ORF">E0485_01540</name>
</gene>
<dbReference type="Gene3D" id="3.40.190.10">
    <property type="entry name" value="Periplasmic binding protein-like II"/>
    <property type="match status" value="2"/>
</dbReference>
<dbReference type="InterPro" id="IPR005669">
    <property type="entry name" value="Thiosulph/SO4-bd"/>
</dbReference>
<comment type="similarity">
    <text evidence="2">Belongs to the prokaryotic sulfate-binding protein family.</text>
</comment>
<dbReference type="EMBL" id="SKFG01000001">
    <property type="protein sequence ID" value="TCZ81297.1"/>
    <property type="molecule type" value="Genomic_DNA"/>
</dbReference>
<dbReference type="PROSITE" id="PS51257">
    <property type="entry name" value="PROKAR_LIPOPROTEIN"/>
    <property type="match status" value="1"/>
</dbReference>
<protein>
    <submittedName>
        <fullName evidence="6">Sulfate ABC transporter substrate-binding protein</fullName>
    </submittedName>
</protein>
<comment type="caution">
    <text evidence="6">The sequence shown here is derived from an EMBL/GenBank/DDBJ whole genome shotgun (WGS) entry which is preliminary data.</text>
</comment>
<dbReference type="PROSITE" id="PS00757">
    <property type="entry name" value="PROK_SULFATE_BIND_2"/>
    <property type="match status" value="1"/>
</dbReference>
<dbReference type="GO" id="GO:1902358">
    <property type="term" value="P:sulfate transmembrane transport"/>
    <property type="evidence" value="ECO:0007669"/>
    <property type="project" value="InterPro"/>
</dbReference>
<dbReference type="NCBIfam" id="NF008022">
    <property type="entry name" value="PRK10752.1"/>
    <property type="match status" value="1"/>
</dbReference>
<dbReference type="NCBIfam" id="TIGR00971">
    <property type="entry name" value="3a0106s03"/>
    <property type="match status" value="1"/>
</dbReference>
<keyword evidence="3" id="KW-0813">Transport</keyword>
<proteinExistence type="inferred from homology"/>
<reference evidence="6 7" key="1">
    <citation type="submission" date="2019-03" db="EMBL/GenBank/DDBJ databases">
        <authorList>
            <person name="Kim M.K.M."/>
        </authorList>
    </citation>
    <scope>NUCLEOTIDE SEQUENCE [LARGE SCALE GENOMIC DNA]</scope>
    <source>
        <strain evidence="6 7">18JY21-1</strain>
    </source>
</reference>
<keyword evidence="7" id="KW-1185">Reference proteome</keyword>